<gene>
    <name evidence="2" type="ORF">DVH24_007794</name>
</gene>
<dbReference type="EMBL" id="RDQH01000331">
    <property type="protein sequence ID" value="RXH97448.1"/>
    <property type="molecule type" value="Genomic_DNA"/>
</dbReference>
<keyword evidence="3" id="KW-1185">Reference proteome</keyword>
<protein>
    <submittedName>
        <fullName evidence="2">Uncharacterized protein</fullName>
    </submittedName>
</protein>
<comment type="caution">
    <text evidence="2">The sequence shown here is derived from an EMBL/GenBank/DDBJ whole genome shotgun (WGS) entry which is preliminary data.</text>
</comment>
<dbReference type="Proteomes" id="UP000290289">
    <property type="component" value="Chromosome 5"/>
</dbReference>
<evidence type="ECO:0000313" key="3">
    <source>
        <dbReference type="Proteomes" id="UP000290289"/>
    </source>
</evidence>
<accession>A0A498JNX5</accession>
<reference evidence="2 3" key="1">
    <citation type="submission" date="2018-10" db="EMBL/GenBank/DDBJ databases">
        <title>A high-quality apple genome assembly.</title>
        <authorList>
            <person name="Hu J."/>
        </authorList>
    </citation>
    <scope>NUCLEOTIDE SEQUENCE [LARGE SCALE GENOMIC DNA]</scope>
    <source>
        <strain evidence="3">cv. HFTH1</strain>
        <tissue evidence="2">Young leaf</tissue>
    </source>
</reference>
<proteinExistence type="predicted"/>
<evidence type="ECO:0000313" key="2">
    <source>
        <dbReference type="EMBL" id="RXH97448.1"/>
    </source>
</evidence>
<sequence>MMVMASNSNEYVVVGRAKYKELWIEDNVMRALILMQGIMAFPGHFLRVRQLAEKENDDLKAFPIFPSKVRYIIGNIRDKATFPIFLQNFTEEKSTSNLACKSDGATGGKESGDVEDMFVDDVGRGSSSAGLDFSNDMQNVEHGQWHGGVDVSKRNSKHVNENDRGNEDDVVLESCYGKAN</sequence>
<feature type="region of interest" description="Disordered" evidence="1">
    <location>
        <begin position="142"/>
        <end position="170"/>
    </location>
</feature>
<organism evidence="2 3">
    <name type="scientific">Malus domestica</name>
    <name type="common">Apple</name>
    <name type="synonym">Pyrus malus</name>
    <dbReference type="NCBI Taxonomy" id="3750"/>
    <lineage>
        <taxon>Eukaryota</taxon>
        <taxon>Viridiplantae</taxon>
        <taxon>Streptophyta</taxon>
        <taxon>Embryophyta</taxon>
        <taxon>Tracheophyta</taxon>
        <taxon>Spermatophyta</taxon>
        <taxon>Magnoliopsida</taxon>
        <taxon>eudicotyledons</taxon>
        <taxon>Gunneridae</taxon>
        <taxon>Pentapetalae</taxon>
        <taxon>rosids</taxon>
        <taxon>fabids</taxon>
        <taxon>Rosales</taxon>
        <taxon>Rosaceae</taxon>
        <taxon>Amygdaloideae</taxon>
        <taxon>Maleae</taxon>
        <taxon>Malus</taxon>
    </lineage>
</organism>
<evidence type="ECO:0000256" key="1">
    <source>
        <dbReference type="SAM" id="MobiDB-lite"/>
    </source>
</evidence>
<name>A0A498JNX5_MALDO</name>
<dbReference type="AlphaFoldDB" id="A0A498JNX5"/>
<feature type="compositionally biased region" description="Basic and acidic residues" evidence="1">
    <location>
        <begin position="158"/>
        <end position="167"/>
    </location>
</feature>